<comment type="caution">
    <text evidence="3">The sequence shown here is derived from an EMBL/GenBank/DDBJ whole genome shotgun (WGS) entry which is preliminary data.</text>
</comment>
<evidence type="ECO:0000313" key="4">
    <source>
        <dbReference type="Proteomes" id="UP000265903"/>
    </source>
</evidence>
<dbReference type="InterPro" id="IPR036366">
    <property type="entry name" value="PGBDSf"/>
</dbReference>
<accession>A0A3M2RJY5</accession>
<dbReference type="OrthoDB" id="5622735at2"/>
<dbReference type="EMBL" id="QMDL01000001">
    <property type="protein sequence ID" value="RMJ05623.1"/>
    <property type="molecule type" value="Genomic_DNA"/>
</dbReference>
<feature type="compositionally biased region" description="Basic and acidic residues" evidence="1">
    <location>
        <begin position="108"/>
        <end position="122"/>
    </location>
</feature>
<dbReference type="Gene3D" id="1.10.101.10">
    <property type="entry name" value="PGBD-like superfamily/PGBD"/>
    <property type="match status" value="1"/>
</dbReference>
<gene>
    <name evidence="3" type="ORF">DOQ08_00293</name>
</gene>
<dbReference type="AlphaFoldDB" id="A0A3M2RJY5"/>
<feature type="domain" description="Peptidoglycan binding-like" evidence="2">
    <location>
        <begin position="359"/>
        <end position="413"/>
    </location>
</feature>
<feature type="region of interest" description="Disordered" evidence="1">
    <location>
        <begin position="65"/>
        <end position="122"/>
    </location>
</feature>
<proteinExistence type="predicted"/>
<dbReference type="SUPFAM" id="SSF47090">
    <property type="entry name" value="PGBD-like"/>
    <property type="match status" value="1"/>
</dbReference>
<sequence>MLWIKVANTLQTTNKGRRVLRKSYWLPVLAITVAGCALEPKTEEQTVSGIYSYEVDPRRTVEPKVVRTPDTQAETPVRAPGGQPEKAALQPAKPEVRAENQASDNEPEAEKVSVSDSKPEAAGERMIGEPVMDIQPGQCWVYAQIHPRSVQDNLEVKVRDSEVRLEVTPAEFRRGLKKVVTKQGTKTYRVKPATYKEVVEKVEIKPETTRLVVEPAVYEDVEEEVVLEEARTELEPCRTSGAAAYARASSAFGFCAKEIPAKTKTVTVTKLVKPETTRTEVIPAEYKTVTRWEVDEPAEVIPVTMQDEVDALEIAELVKPAETVQQEVPAEVLSMNVKRYEGKPKIVARQAVCDRNLTSEMVLKMQQRLENLGYAPGVHDGLLGPATLDALTFYQREHGLASGAITIETLEHLELME</sequence>
<dbReference type="Proteomes" id="UP000265903">
    <property type="component" value="Unassembled WGS sequence"/>
</dbReference>
<dbReference type="InterPro" id="IPR036365">
    <property type="entry name" value="PGBD-like_sf"/>
</dbReference>
<organism evidence="3 4">
    <name type="scientific">Marinobacter litoralis</name>
    <dbReference type="NCBI Taxonomy" id="187981"/>
    <lineage>
        <taxon>Bacteria</taxon>
        <taxon>Pseudomonadati</taxon>
        <taxon>Pseudomonadota</taxon>
        <taxon>Gammaproteobacteria</taxon>
        <taxon>Pseudomonadales</taxon>
        <taxon>Marinobacteraceae</taxon>
        <taxon>Marinobacter</taxon>
    </lineage>
</organism>
<dbReference type="InterPro" id="IPR002477">
    <property type="entry name" value="Peptidoglycan-bd-like"/>
</dbReference>
<protein>
    <submittedName>
        <fullName evidence="3">Putative peptidoglycan binding domain protein</fullName>
    </submittedName>
</protein>
<name>A0A3M2RJY5_9GAMM</name>
<evidence type="ECO:0000259" key="2">
    <source>
        <dbReference type="Pfam" id="PF01471"/>
    </source>
</evidence>
<evidence type="ECO:0000256" key="1">
    <source>
        <dbReference type="SAM" id="MobiDB-lite"/>
    </source>
</evidence>
<dbReference type="Pfam" id="PF01471">
    <property type="entry name" value="PG_binding_1"/>
    <property type="match status" value="1"/>
</dbReference>
<keyword evidence="4" id="KW-1185">Reference proteome</keyword>
<evidence type="ECO:0000313" key="3">
    <source>
        <dbReference type="EMBL" id="RMJ05623.1"/>
    </source>
</evidence>
<reference evidence="3 4" key="1">
    <citation type="submission" date="2018-08" db="EMBL/GenBank/DDBJ databases">
        <title>Whole Genome Sequence of the Moderate Halophilic Marine Bacterium Marinobacter litoralis Sw-45.</title>
        <authorList>
            <person name="Musa H."/>
        </authorList>
    </citation>
    <scope>NUCLEOTIDE SEQUENCE [LARGE SCALE GENOMIC DNA]</scope>
    <source>
        <strain evidence="3 4">Sw-45</strain>
    </source>
</reference>